<evidence type="ECO:0000256" key="1">
    <source>
        <dbReference type="SAM" id="MobiDB-lite"/>
    </source>
</evidence>
<sequence>MTGVGEKHASRGVLAGSRRRGWRGSVAGRCGGGRASSPDPAPTSHGPRARAILEHVFDTPPPALPAQPGGCLVVRRPPTPVVVNLARVYPSLAARGNAHRLVDGWDFGAVVEGSLHHWTRSSNGSWVAFVSCAIRSADRRRSVQVSLYVPPDAVRPRRR</sequence>
<accession>A0ABT1HRJ1</accession>
<protein>
    <submittedName>
        <fullName evidence="2">Uncharacterized protein</fullName>
    </submittedName>
</protein>
<reference evidence="2 3" key="1">
    <citation type="submission" date="2022-06" db="EMBL/GenBank/DDBJ databases">
        <title>Genomic Encyclopedia of Archaeal and Bacterial Type Strains, Phase II (KMG-II): from individual species to whole genera.</title>
        <authorList>
            <person name="Goeker M."/>
        </authorList>
    </citation>
    <scope>NUCLEOTIDE SEQUENCE [LARGE SCALE GENOMIC DNA]</scope>
    <source>
        <strain evidence="2 3">DSM 40477</strain>
    </source>
</reference>
<gene>
    <name evidence="2" type="ORF">LX15_001830</name>
</gene>
<comment type="caution">
    <text evidence="2">The sequence shown here is derived from an EMBL/GenBank/DDBJ whole genome shotgun (WGS) entry which is preliminary data.</text>
</comment>
<organism evidence="2 3">
    <name type="scientific">Streptoalloteichus tenebrarius (strain ATCC 17920 / DSM 40477 / JCM 4838 / CBS 697.72 / NBRC 16177 / NCIMB 11028 / NRRL B-12390 / A12253. 1 / ISP 5477)</name>
    <name type="common">Streptomyces tenebrarius</name>
    <dbReference type="NCBI Taxonomy" id="1933"/>
    <lineage>
        <taxon>Bacteria</taxon>
        <taxon>Bacillati</taxon>
        <taxon>Actinomycetota</taxon>
        <taxon>Actinomycetes</taxon>
        <taxon>Pseudonocardiales</taxon>
        <taxon>Pseudonocardiaceae</taxon>
        <taxon>Streptoalloteichus</taxon>
    </lineage>
</organism>
<dbReference type="Proteomes" id="UP001205311">
    <property type="component" value="Unassembled WGS sequence"/>
</dbReference>
<keyword evidence="3" id="KW-1185">Reference proteome</keyword>
<evidence type="ECO:0000313" key="3">
    <source>
        <dbReference type="Proteomes" id="UP001205311"/>
    </source>
</evidence>
<dbReference type="EMBL" id="JAMTCP010000007">
    <property type="protein sequence ID" value="MCP2258136.1"/>
    <property type="molecule type" value="Genomic_DNA"/>
</dbReference>
<name>A0ABT1HRJ1_STRSD</name>
<feature type="region of interest" description="Disordered" evidence="1">
    <location>
        <begin position="1"/>
        <end position="47"/>
    </location>
</feature>
<evidence type="ECO:0000313" key="2">
    <source>
        <dbReference type="EMBL" id="MCP2258136.1"/>
    </source>
</evidence>
<proteinExistence type="predicted"/>